<dbReference type="InterPro" id="IPR000836">
    <property type="entry name" value="PRTase_dom"/>
</dbReference>
<protein>
    <recommendedName>
        <fullName evidence="1">Phosphoribosyltransferase domain-containing protein</fullName>
    </recommendedName>
</protein>
<dbReference type="SUPFAM" id="SSF53271">
    <property type="entry name" value="PRTase-like"/>
    <property type="match status" value="1"/>
</dbReference>
<dbReference type="Gene3D" id="3.40.50.2020">
    <property type="match status" value="1"/>
</dbReference>
<reference evidence="2 3" key="1">
    <citation type="submission" date="2016-10" db="EMBL/GenBank/DDBJ databases">
        <title>Genome sequence of Streptomyces sp. MUSC 93.</title>
        <authorList>
            <person name="Lee L.-H."/>
            <person name="Ser H.-L."/>
            <person name="Law J.W.-F."/>
        </authorList>
    </citation>
    <scope>NUCLEOTIDE SEQUENCE [LARGE SCALE GENOMIC DNA]</scope>
    <source>
        <strain evidence="2 3">MUSC 93</strain>
    </source>
</reference>
<dbReference type="Pfam" id="PF00156">
    <property type="entry name" value="Pribosyltran"/>
    <property type="match status" value="1"/>
</dbReference>
<dbReference type="STRING" id="1428652.BIV24_15805"/>
<dbReference type="RefSeq" id="WP_071366930.1">
    <property type="nucleotide sequence ID" value="NZ_MLYP01000040.1"/>
</dbReference>
<sequence>MNQTPAPAAQRVFRRRSPYLLTESTYGTAIELLASAVITAGPIAMVIGIAGGGSAPAEQLAARLGVPVSHVSARHNSSDALYVQATGTVTVTASDGFPDALDGRVVLVDDICGTGATFTAVTDALADRLAPDAHVSTVALCRNVGSPTRPNWWAWDVDDWVVFPWEPHPDTTLRPLPSPERILTP</sequence>
<dbReference type="AlphaFoldDB" id="A0A1S2PD27"/>
<gene>
    <name evidence="2" type="ORF">BIV24_15805</name>
</gene>
<dbReference type="OrthoDB" id="307631at2"/>
<comment type="caution">
    <text evidence="2">The sequence shown here is derived from an EMBL/GenBank/DDBJ whole genome shotgun (WGS) entry which is preliminary data.</text>
</comment>
<name>A0A1S2PD27_9ACTN</name>
<keyword evidence="3" id="KW-1185">Reference proteome</keyword>
<dbReference type="InterPro" id="IPR029057">
    <property type="entry name" value="PRTase-like"/>
</dbReference>
<evidence type="ECO:0000259" key="1">
    <source>
        <dbReference type="Pfam" id="PF00156"/>
    </source>
</evidence>
<evidence type="ECO:0000313" key="2">
    <source>
        <dbReference type="EMBL" id="OIJ91708.1"/>
    </source>
</evidence>
<evidence type="ECO:0000313" key="3">
    <source>
        <dbReference type="Proteomes" id="UP000179935"/>
    </source>
</evidence>
<proteinExistence type="predicted"/>
<dbReference type="Proteomes" id="UP000179935">
    <property type="component" value="Unassembled WGS sequence"/>
</dbReference>
<organism evidence="2 3">
    <name type="scientific">Streptomyces colonosanans</name>
    <dbReference type="NCBI Taxonomy" id="1428652"/>
    <lineage>
        <taxon>Bacteria</taxon>
        <taxon>Bacillati</taxon>
        <taxon>Actinomycetota</taxon>
        <taxon>Actinomycetes</taxon>
        <taxon>Kitasatosporales</taxon>
        <taxon>Streptomycetaceae</taxon>
        <taxon>Streptomyces</taxon>
    </lineage>
</organism>
<accession>A0A1S2PD27</accession>
<dbReference type="CDD" id="cd06223">
    <property type="entry name" value="PRTases_typeI"/>
    <property type="match status" value="1"/>
</dbReference>
<dbReference type="EMBL" id="MLYP01000040">
    <property type="protein sequence ID" value="OIJ91708.1"/>
    <property type="molecule type" value="Genomic_DNA"/>
</dbReference>
<feature type="domain" description="Phosphoribosyltransferase" evidence="1">
    <location>
        <begin position="41"/>
        <end position="170"/>
    </location>
</feature>